<reference evidence="12 13" key="1">
    <citation type="journal article" date="2019" name="Int. J. Syst. Evol. Microbiol.">
        <title>The Global Catalogue of Microorganisms (GCM) 10K type strain sequencing project: providing services to taxonomists for standard genome sequencing and annotation.</title>
        <authorList>
            <consortium name="The Broad Institute Genomics Platform"/>
            <consortium name="The Broad Institute Genome Sequencing Center for Infectious Disease"/>
            <person name="Wu L."/>
            <person name="Ma J."/>
        </authorList>
    </citation>
    <scope>NUCLEOTIDE SEQUENCE [LARGE SCALE GENOMIC DNA]</scope>
    <source>
        <strain evidence="12 13">JCM 13250</strain>
    </source>
</reference>
<dbReference type="InterPro" id="IPR036950">
    <property type="entry name" value="PBP_transglycosylase"/>
</dbReference>
<keyword evidence="4" id="KW-0808">Transferase</keyword>
<evidence type="ECO:0000259" key="11">
    <source>
        <dbReference type="Pfam" id="PF00912"/>
    </source>
</evidence>
<dbReference type="SUPFAM" id="SSF53955">
    <property type="entry name" value="Lysozyme-like"/>
    <property type="match status" value="1"/>
</dbReference>
<feature type="region of interest" description="Disordered" evidence="9">
    <location>
        <begin position="789"/>
        <end position="816"/>
    </location>
</feature>
<proteinExistence type="predicted"/>
<dbReference type="Gene3D" id="1.10.3810.10">
    <property type="entry name" value="Biosynthetic peptidoglycan transglycosylase-like"/>
    <property type="match status" value="1"/>
</dbReference>
<evidence type="ECO:0000256" key="5">
    <source>
        <dbReference type="ARBA" id="ARBA00022801"/>
    </source>
</evidence>
<accession>A0ABN2LI27</accession>
<evidence type="ECO:0000256" key="3">
    <source>
        <dbReference type="ARBA" id="ARBA00022676"/>
    </source>
</evidence>
<dbReference type="EMBL" id="BAAALT010000016">
    <property type="protein sequence ID" value="GAA1788981.1"/>
    <property type="molecule type" value="Genomic_DNA"/>
</dbReference>
<dbReference type="InterPro" id="IPR001264">
    <property type="entry name" value="Glyco_trans_51"/>
</dbReference>
<keyword evidence="2" id="KW-0645">Protease</keyword>
<dbReference type="Gene3D" id="3.40.710.10">
    <property type="entry name" value="DD-peptidase/beta-lactamase superfamily"/>
    <property type="match status" value="1"/>
</dbReference>
<organism evidence="12 13">
    <name type="scientific">Luedemannella flava</name>
    <dbReference type="NCBI Taxonomy" id="349316"/>
    <lineage>
        <taxon>Bacteria</taxon>
        <taxon>Bacillati</taxon>
        <taxon>Actinomycetota</taxon>
        <taxon>Actinomycetes</taxon>
        <taxon>Micromonosporales</taxon>
        <taxon>Micromonosporaceae</taxon>
        <taxon>Luedemannella</taxon>
    </lineage>
</organism>
<feature type="domain" description="Glycosyl transferase family 51" evidence="11">
    <location>
        <begin position="78"/>
        <end position="263"/>
    </location>
</feature>
<gene>
    <name evidence="12" type="primary">ponA2</name>
    <name evidence="12" type="ORF">GCM10009682_08790</name>
</gene>
<evidence type="ECO:0000256" key="2">
    <source>
        <dbReference type="ARBA" id="ARBA00022670"/>
    </source>
</evidence>
<dbReference type="PANTHER" id="PTHR32282">
    <property type="entry name" value="BINDING PROTEIN TRANSPEPTIDASE, PUTATIVE-RELATED"/>
    <property type="match status" value="1"/>
</dbReference>
<sequence length="816" mass="88168">MRVKWMRTRDRSLFANAAALLVCGVLAGVVVAAAAFPAIAMGGLAMKSGSDAYGGLPSQLQVLQSPQISYVYASDNKTLLATIYDENRHDIPLAQIPKIMQDAIIAAEDERFYDHHGVDVQGVLRAYVANQNSDDQQGASTLTMQYVRQALTYFSDSPSDIIAATERTNLRKMKEIKYALTLETQLTKEQILERYLNIAAFGNATYGIYAASQVFFGKEPKNLTLGEASLLAGLVKAPSTYDPTTKTGLKNALDRRQYVLSQMVKNGYITQAQSDEANKAQLKIIGKRTPNGCVATRKNDWGFFCDYLYRWWLQQEAFGADTSTRENKLKAGGFRIVTTLDVSVQAAAKKNIEKQLKTGNPIALSLAAIEPGTGKIKAMATNRKYGLDTSGNGPSTDPKKRKLGIKGTYPTTTNPLISGGGDITGYKMGSTFKMFTMVAALEAGYTLDYPIATKSPYQSQYAVESSSRAACKDRKHWCPVNANPKWMNGLRTMWTGFGRSVNTYFVPLQERVGADKVVEVAKRLGMQFRAKGTKDAPADYEFSSDPDRARNWGPFTLGVSDAVPLELANAYATLAADGKYCEPIPVSKITDHAGNVLDEVTKPRCKQAVKADVARAAVDAARCPVGDRSSVSKCDGGTATGVRGIVGKPVMGKTGTSDVNWTATMALSTKQLSIVGTMADPDYAQHDNVGVSMLTNNAVAYTMRDALKGKKSVNFTPPSAKYTTGKRVSIPGNLTCRGVDEVRSILRGRGFIVEVDNNPIDSPCPAGTVASTEPDRWTIEDGYVLIHISNGRGTRPPTQEPGLPGQPGNGGGNGRD</sequence>
<dbReference type="InterPro" id="IPR012338">
    <property type="entry name" value="Beta-lactam/transpept-like"/>
</dbReference>
<evidence type="ECO:0000256" key="1">
    <source>
        <dbReference type="ARBA" id="ARBA00022645"/>
    </source>
</evidence>
<name>A0ABN2LI27_9ACTN</name>
<keyword evidence="3" id="KW-0328">Glycosyltransferase</keyword>
<keyword evidence="5" id="KW-0378">Hydrolase</keyword>
<keyword evidence="13" id="KW-1185">Reference proteome</keyword>
<keyword evidence="6" id="KW-0511">Multifunctional enzyme</keyword>
<dbReference type="InterPro" id="IPR050396">
    <property type="entry name" value="Glycosyltr_51/Transpeptidase"/>
</dbReference>
<evidence type="ECO:0000256" key="7">
    <source>
        <dbReference type="ARBA" id="ARBA00034000"/>
    </source>
</evidence>
<dbReference type="Proteomes" id="UP001500218">
    <property type="component" value="Unassembled WGS sequence"/>
</dbReference>
<feature type="compositionally biased region" description="Gly residues" evidence="9">
    <location>
        <begin position="805"/>
        <end position="816"/>
    </location>
</feature>
<keyword evidence="1" id="KW-0121">Carboxypeptidase</keyword>
<dbReference type="SUPFAM" id="SSF56601">
    <property type="entry name" value="beta-lactamase/transpeptidase-like"/>
    <property type="match status" value="1"/>
</dbReference>
<dbReference type="InterPro" id="IPR023346">
    <property type="entry name" value="Lysozyme-like_dom_sf"/>
</dbReference>
<evidence type="ECO:0000259" key="10">
    <source>
        <dbReference type="Pfam" id="PF00905"/>
    </source>
</evidence>
<evidence type="ECO:0000313" key="12">
    <source>
        <dbReference type="EMBL" id="GAA1788981.1"/>
    </source>
</evidence>
<feature type="domain" description="Penicillin-binding protein transpeptidase" evidence="10">
    <location>
        <begin position="368"/>
        <end position="663"/>
    </location>
</feature>
<protein>
    <submittedName>
        <fullName evidence="12">Transglycosylase/D,D-transpeptidase PonA2</fullName>
    </submittedName>
</protein>
<dbReference type="Pfam" id="PF00912">
    <property type="entry name" value="Transgly"/>
    <property type="match status" value="1"/>
</dbReference>
<evidence type="ECO:0000256" key="8">
    <source>
        <dbReference type="ARBA" id="ARBA00049902"/>
    </source>
</evidence>
<evidence type="ECO:0000256" key="4">
    <source>
        <dbReference type="ARBA" id="ARBA00022679"/>
    </source>
</evidence>
<dbReference type="InterPro" id="IPR001460">
    <property type="entry name" value="PCN-bd_Tpept"/>
</dbReference>
<evidence type="ECO:0000256" key="6">
    <source>
        <dbReference type="ARBA" id="ARBA00023268"/>
    </source>
</evidence>
<dbReference type="PANTHER" id="PTHR32282:SF33">
    <property type="entry name" value="PEPTIDOGLYCAN GLYCOSYLTRANSFERASE"/>
    <property type="match status" value="1"/>
</dbReference>
<comment type="catalytic activity">
    <reaction evidence="7">
        <text>Preferential cleavage: (Ac)2-L-Lys-D-Ala-|-D-Ala. Also transpeptidation of peptidyl-alanyl moieties that are N-acyl substituents of D-alanine.</text>
        <dbReference type="EC" id="3.4.16.4"/>
    </reaction>
</comment>
<comment type="caution">
    <text evidence="12">The sequence shown here is derived from an EMBL/GenBank/DDBJ whole genome shotgun (WGS) entry which is preliminary data.</text>
</comment>
<evidence type="ECO:0000256" key="9">
    <source>
        <dbReference type="SAM" id="MobiDB-lite"/>
    </source>
</evidence>
<dbReference type="Pfam" id="PF00905">
    <property type="entry name" value="Transpeptidase"/>
    <property type="match status" value="1"/>
</dbReference>
<feature type="region of interest" description="Disordered" evidence="9">
    <location>
        <begin position="387"/>
        <end position="407"/>
    </location>
</feature>
<comment type="catalytic activity">
    <reaction evidence="8">
        <text>[GlcNAc-(1-&gt;4)-Mur2Ac(oyl-L-Ala-gamma-D-Glu-L-Lys-D-Ala-D-Ala)](n)-di-trans,octa-cis-undecaprenyl diphosphate + beta-D-GlcNAc-(1-&gt;4)-Mur2Ac(oyl-L-Ala-gamma-D-Glu-L-Lys-D-Ala-D-Ala)-di-trans,octa-cis-undecaprenyl diphosphate = [GlcNAc-(1-&gt;4)-Mur2Ac(oyl-L-Ala-gamma-D-Glu-L-Lys-D-Ala-D-Ala)](n+1)-di-trans,octa-cis-undecaprenyl diphosphate + di-trans,octa-cis-undecaprenyl diphosphate + H(+)</text>
        <dbReference type="Rhea" id="RHEA:23708"/>
        <dbReference type="Rhea" id="RHEA-COMP:9602"/>
        <dbReference type="Rhea" id="RHEA-COMP:9603"/>
        <dbReference type="ChEBI" id="CHEBI:15378"/>
        <dbReference type="ChEBI" id="CHEBI:58405"/>
        <dbReference type="ChEBI" id="CHEBI:60033"/>
        <dbReference type="ChEBI" id="CHEBI:78435"/>
        <dbReference type="EC" id="2.4.99.28"/>
    </reaction>
</comment>
<evidence type="ECO:0000313" key="13">
    <source>
        <dbReference type="Proteomes" id="UP001500218"/>
    </source>
</evidence>